<dbReference type="InterPro" id="IPR046083">
    <property type="entry name" value="DUF6101"/>
</dbReference>
<evidence type="ECO:0000313" key="2">
    <source>
        <dbReference type="EMBL" id="GJD48190.1"/>
    </source>
</evidence>
<accession>A0ABQ4QTT8</accession>
<organism evidence="2 3">
    <name type="scientific">Methylobacterium crusticola</name>
    <dbReference type="NCBI Taxonomy" id="1697972"/>
    <lineage>
        <taxon>Bacteria</taxon>
        <taxon>Pseudomonadati</taxon>
        <taxon>Pseudomonadota</taxon>
        <taxon>Alphaproteobacteria</taxon>
        <taxon>Hyphomicrobiales</taxon>
        <taxon>Methylobacteriaceae</taxon>
        <taxon>Methylobacterium</taxon>
    </lineage>
</organism>
<feature type="region of interest" description="Disordered" evidence="1">
    <location>
        <begin position="1"/>
        <end position="20"/>
    </location>
</feature>
<protein>
    <submittedName>
        <fullName evidence="2">Uncharacterized protein</fullName>
    </submittedName>
</protein>
<reference evidence="2" key="2">
    <citation type="submission" date="2021-08" db="EMBL/GenBank/DDBJ databases">
        <authorList>
            <person name="Tani A."/>
            <person name="Ola A."/>
            <person name="Ogura Y."/>
            <person name="Katsura K."/>
            <person name="Hayashi T."/>
        </authorList>
    </citation>
    <scope>NUCLEOTIDE SEQUENCE</scope>
    <source>
        <strain evidence="2">KCTC 52305</strain>
    </source>
</reference>
<evidence type="ECO:0000313" key="3">
    <source>
        <dbReference type="Proteomes" id="UP001055167"/>
    </source>
</evidence>
<sequence length="174" mass="18561">MVTSFHSTNRQATSRSRDVLLPTLHRGPVQAEPSPLPVVGRLPGAAAAASLALCLDGDASDAAGEDRFAILVLDRSGDPLMPLGVHGDDEVVAIWRRLGAESGLPLVVIQEDGAVTAMGQQIGRVKLGAVRIRRRHGLLSGRRPRFLTRRKTARLPLRPAVYRGENLLTDGGGL</sequence>
<feature type="compositionally biased region" description="Polar residues" evidence="1">
    <location>
        <begin position="1"/>
        <end position="14"/>
    </location>
</feature>
<dbReference type="Proteomes" id="UP001055167">
    <property type="component" value="Unassembled WGS sequence"/>
</dbReference>
<name>A0ABQ4QTT8_9HYPH</name>
<proteinExistence type="predicted"/>
<gene>
    <name evidence="2" type="ORF">OPKNFCMD_0906</name>
</gene>
<evidence type="ECO:0000256" key="1">
    <source>
        <dbReference type="SAM" id="MobiDB-lite"/>
    </source>
</evidence>
<keyword evidence="3" id="KW-1185">Reference proteome</keyword>
<dbReference type="EMBL" id="BPQH01000002">
    <property type="protein sequence ID" value="GJD48190.1"/>
    <property type="molecule type" value="Genomic_DNA"/>
</dbReference>
<comment type="caution">
    <text evidence="2">The sequence shown here is derived from an EMBL/GenBank/DDBJ whole genome shotgun (WGS) entry which is preliminary data.</text>
</comment>
<reference evidence="2" key="1">
    <citation type="journal article" date="2021" name="Front. Microbiol.">
        <title>Comprehensive Comparative Genomics and Phenotyping of Methylobacterium Species.</title>
        <authorList>
            <person name="Alessa O."/>
            <person name="Ogura Y."/>
            <person name="Fujitani Y."/>
            <person name="Takami H."/>
            <person name="Hayashi T."/>
            <person name="Sahin N."/>
            <person name="Tani A."/>
        </authorList>
    </citation>
    <scope>NUCLEOTIDE SEQUENCE</scope>
    <source>
        <strain evidence="2">KCTC 52305</strain>
    </source>
</reference>
<dbReference type="Pfam" id="PF19596">
    <property type="entry name" value="DUF6101"/>
    <property type="match status" value="1"/>
</dbReference>
<dbReference type="RefSeq" id="WP_128561439.1">
    <property type="nucleotide sequence ID" value="NZ_BPQH01000002.1"/>
</dbReference>